<evidence type="ECO:0000256" key="1">
    <source>
        <dbReference type="ARBA" id="ARBA00007197"/>
    </source>
</evidence>
<dbReference type="InterPro" id="IPR008932">
    <property type="entry name" value="Ribosomal_bL12_oligo"/>
</dbReference>
<dbReference type="SUPFAM" id="SSF54736">
    <property type="entry name" value="ClpS-like"/>
    <property type="match status" value="1"/>
</dbReference>
<reference evidence="7 8" key="1">
    <citation type="journal article" date="2016" name="Nat. Commun.">
        <title>Thousands of microbial genomes shed light on interconnected biogeochemical processes in an aquifer system.</title>
        <authorList>
            <person name="Anantharaman K."/>
            <person name="Brown C.T."/>
            <person name="Hug L.A."/>
            <person name="Sharon I."/>
            <person name="Castelle C.J."/>
            <person name="Probst A.J."/>
            <person name="Thomas B.C."/>
            <person name="Singh A."/>
            <person name="Wilkins M.J."/>
            <person name="Karaoz U."/>
            <person name="Brodie E.L."/>
            <person name="Williams K.H."/>
            <person name="Hubbard S.S."/>
            <person name="Banfield J.F."/>
        </authorList>
    </citation>
    <scope>NUCLEOTIDE SEQUENCE [LARGE SCALE GENOMIC DNA]</scope>
</reference>
<dbReference type="NCBIfam" id="TIGR00855">
    <property type="entry name" value="L12"/>
    <property type="match status" value="1"/>
</dbReference>
<keyword evidence="3 4" id="KW-0687">Ribonucleoprotein</keyword>
<organism evidence="7 8">
    <name type="scientific">Candidatus Collierbacteria bacterium RIFOXYA2_FULL_46_10</name>
    <dbReference type="NCBI Taxonomy" id="1817726"/>
    <lineage>
        <taxon>Bacteria</taxon>
        <taxon>Candidatus Collieribacteriota</taxon>
    </lineage>
</organism>
<dbReference type="GO" id="GO:0006412">
    <property type="term" value="P:translation"/>
    <property type="evidence" value="ECO:0007669"/>
    <property type="project" value="UniProtKB-UniRule"/>
</dbReference>
<dbReference type="PANTHER" id="PTHR45987">
    <property type="entry name" value="39S RIBOSOMAL PROTEIN L12"/>
    <property type="match status" value="1"/>
</dbReference>
<dbReference type="Gene3D" id="3.30.1390.10">
    <property type="match status" value="1"/>
</dbReference>
<comment type="function">
    <text evidence="4">Forms part of the ribosomal stalk which helps the ribosome interact with GTP-bound translation factors. Is thus essential for accurate translation.</text>
</comment>
<protein>
    <recommendedName>
        <fullName evidence="4">Large ribosomal subunit protein bL12</fullName>
    </recommendedName>
</protein>
<feature type="domain" description="Large ribosomal subunit protein bL12 C-terminal" evidence="5">
    <location>
        <begin position="64"/>
        <end position="131"/>
    </location>
</feature>
<gene>
    <name evidence="4" type="primary">rplL</name>
    <name evidence="7" type="ORF">A2228_00145</name>
</gene>
<evidence type="ECO:0000256" key="4">
    <source>
        <dbReference type="HAMAP-Rule" id="MF_00368"/>
    </source>
</evidence>
<dbReference type="FunFam" id="3.30.1390.10:FF:000001">
    <property type="entry name" value="50S ribosomal protein L7/L12"/>
    <property type="match status" value="1"/>
</dbReference>
<dbReference type="Proteomes" id="UP000176191">
    <property type="component" value="Unassembled WGS sequence"/>
</dbReference>
<evidence type="ECO:0000259" key="6">
    <source>
        <dbReference type="Pfam" id="PF16320"/>
    </source>
</evidence>
<dbReference type="InterPro" id="IPR036235">
    <property type="entry name" value="Ribosomal_bL12_oligo_N_sf"/>
</dbReference>
<dbReference type="Gene3D" id="1.20.5.710">
    <property type="entry name" value="Single helix bin"/>
    <property type="match status" value="1"/>
</dbReference>
<dbReference type="Pfam" id="PF16320">
    <property type="entry name" value="Ribosomal_L12_N"/>
    <property type="match status" value="1"/>
</dbReference>
<dbReference type="Pfam" id="PF00542">
    <property type="entry name" value="Ribosomal_L12"/>
    <property type="match status" value="1"/>
</dbReference>
<evidence type="ECO:0000259" key="5">
    <source>
        <dbReference type="Pfam" id="PF00542"/>
    </source>
</evidence>
<dbReference type="GO" id="GO:0003735">
    <property type="term" value="F:structural constituent of ribosome"/>
    <property type="evidence" value="ECO:0007669"/>
    <property type="project" value="InterPro"/>
</dbReference>
<dbReference type="HAMAP" id="MF_00368">
    <property type="entry name" value="Ribosomal_bL12"/>
    <property type="match status" value="1"/>
</dbReference>
<dbReference type="InterPro" id="IPR000206">
    <property type="entry name" value="Ribosomal_bL12"/>
</dbReference>
<comment type="caution">
    <text evidence="7">The sequence shown here is derived from an EMBL/GenBank/DDBJ whole genome shotgun (WGS) entry which is preliminary data.</text>
</comment>
<dbReference type="AlphaFoldDB" id="A0A1F5F3T2"/>
<evidence type="ECO:0000256" key="3">
    <source>
        <dbReference type="ARBA" id="ARBA00023274"/>
    </source>
</evidence>
<comment type="subunit">
    <text evidence="4">Homodimer. Part of the ribosomal stalk of the 50S ribosomal subunit. Forms a multimeric L10(L12)X complex, where L10 forms an elongated spine to which 2 to 4 L12 dimers bind in a sequential fashion. Binds GTP-bound translation factors.</text>
</comment>
<accession>A0A1F5F3T2</accession>
<dbReference type="GO" id="GO:0022625">
    <property type="term" value="C:cytosolic large ribosomal subunit"/>
    <property type="evidence" value="ECO:0007669"/>
    <property type="project" value="TreeGrafter"/>
</dbReference>
<evidence type="ECO:0000256" key="2">
    <source>
        <dbReference type="ARBA" id="ARBA00022980"/>
    </source>
</evidence>
<comment type="similarity">
    <text evidence="1 4">Belongs to the bacterial ribosomal protein bL12 family.</text>
</comment>
<dbReference type="SUPFAM" id="SSF48300">
    <property type="entry name" value="Ribosomal protein L7/12, oligomerisation (N-terminal) domain"/>
    <property type="match status" value="1"/>
</dbReference>
<proteinExistence type="inferred from homology"/>
<feature type="domain" description="Large ribosomal subunit protein bL12 oligomerization" evidence="6">
    <location>
        <begin position="11"/>
        <end position="56"/>
    </location>
</feature>
<keyword evidence="2 4" id="KW-0689">Ribosomal protein</keyword>
<dbReference type="EMBL" id="MFAK01000042">
    <property type="protein sequence ID" value="OGD74004.1"/>
    <property type="molecule type" value="Genomic_DNA"/>
</dbReference>
<evidence type="ECO:0000313" key="8">
    <source>
        <dbReference type="Proteomes" id="UP000176191"/>
    </source>
</evidence>
<dbReference type="GO" id="GO:0003729">
    <property type="term" value="F:mRNA binding"/>
    <property type="evidence" value="ECO:0007669"/>
    <property type="project" value="TreeGrafter"/>
</dbReference>
<evidence type="ECO:0000313" key="7">
    <source>
        <dbReference type="EMBL" id="OGD74004.1"/>
    </source>
</evidence>
<sequence length="131" mass="13492">MSDTKLSPALTEIVEKIEKLSVLEVADLVKALEEKFGVSAAAPVAVAAAPAAGAAAPVEEKDAFDVVISSGGTNKIAVIKAVRELNQTLGLKEAKDLVEAAPKTILEGAKKEDAEAAKKKLEEAGATVELK</sequence>
<dbReference type="InterPro" id="IPR013823">
    <property type="entry name" value="Ribosomal_bL12_C"/>
</dbReference>
<dbReference type="PANTHER" id="PTHR45987:SF4">
    <property type="entry name" value="LARGE RIBOSOMAL SUBUNIT PROTEIN BL12M"/>
    <property type="match status" value="1"/>
</dbReference>
<dbReference type="InterPro" id="IPR014719">
    <property type="entry name" value="Ribosomal_bL12_C/ClpS-like"/>
</dbReference>
<dbReference type="CDD" id="cd00387">
    <property type="entry name" value="Ribosomal_L7_L12"/>
    <property type="match status" value="1"/>
</dbReference>
<name>A0A1F5F3T2_9BACT</name>